<gene>
    <name evidence="1" type="ORF">GMARGA_LOCUS29045</name>
</gene>
<organism evidence="1 2">
    <name type="scientific">Gigaspora margarita</name>
    <dbReference type="NCBI Taxonomy" id="4874"/>
    <lineage>
        <taxon>Eukaryota</taxon>
        <taxon>Fungi</taxon>
        <taxon>Fungi incertae sedis</taxon>
        <taxon>Mucoromycota</taxon>
        <taxon>Glomeromycotina</taxon>
        <taxon>Glomeromycetes</taxon>
        <taxon>Diversisporales</taxon>
        <taxon>Gigasporaceae</taxon>
        <taxon>Gigaspora</taxon>
    </lineage>
</organism>
<feature type="non-terminal residue" evidence="1">
    <location>
        <position position="91"/>
    </location>
</feature>
<name>A0ABN7WDX1_GIGMA</name>
<dbReference type="Proteomes" id="UP000789901">
    <property type="component" value="Unassembled WGS sequence"/>
</dbReference>
<comment type="caution">
    <text evidence="1">The sequence shown here is derived from an EMBL/GenBank/DDBJ whole genome shotgun (WGS) entry which is preliminary data.</text>
</comment>
<reference evidence="1 2" key="1">
    <citation type="submission" date="2021-06" db="EMBL/GenBank/DDBJ databases">
        <authorList>
            <person name="Kallberg Y."/>
            <person name="Tangrot J."/>
            <person name="Rosling A."/>
        </authorList>
    </citation>
    <scope>NUCLEOTIDE SEQUENCE [LARGE SCALE GENOMIC DNA]</scope>
    <source>
        <strain evidence="1 2">120-4 pot B 10/14</strain>
    </source>
</reference>
<keyword evidence="2" id="KW-1185">Reference proteome</keyword>
<accession>A0ABN7WDX1</accession>
<dbReference type="EMBL" id="CAJVQB010038377">
    <property type="protein sequence ID" value="CAG8826168.1"/>
    <property type="molecule type" value="Genomic_DNA"/>
</dbReference>
<sequence length="91" mass="11092">MDLKYKILQNDQERILRNLLDKPFRSIKLDHILKSENEILLIRKFPRNESKFMHQKEKLKQMVQSIINSYNFREMVLNTFKSQKQTALEIL</sequence>
<proteinExistence type="predicted"/>
<protein>
    <submittedName>
        <fullName evidence="1">8299_t:CDS:1</fullName>
    </submittedName>
</protein>
<evidence type="ECO:0000313" key="1">
    <source>
        <dbReference type="EMBL" id="CAG8826168.1"/>
    </source>
</evidence>
<evidence type="ECO:0000313" key="2">
    <source>
        <dbReference type="Proteomes" id="UP000789901"/>
    </source>
</evidence>